<dbReference type="InterPro" id="IPR050352">
    <property type="entry name" value="ABCG_transporters"/>
</dbReference>
<name>A0AAU9Y4T4_9CNID</name>
<evidence type="ECO:0000313" key="10">
    <source>
        <dbReference type="Proteomes" id="UP001159428"/>
    </source>
</evidence>
<keyword evidence="2" id="KW-0813">Transport</keyword>
<feature type="transmembrane region" description="Helical" evidence="6">
    <location>
        <begin position="197"/>
        <end position="223"/>
    </location>
</feature>
<protein>
    <recommendedName>
        <fullName evidence="11">ABC-2 type transporter domain-containing protein</fullName>
    </recommendedName>
</protein>
<evidence type="ECO:0000256" key="6">
    <source>
        <dbReference type="SAM" id="Phobius"/>
    </source>
</evidence>
<comment type="subcellular location">
    <subcellularLocation>
        <location evidence="1">Membrane</location>
        <topology evidence="1">Multi-pass membrane protein</topology>
    </subcellularLocation>
</comment>
<keyword evidence="5 6" id="KW-0472">Membrane</keyword>
<evidence type="ECO:0000256" key="2">
    <source>
        <dbReference type="ARBA" id="ARBA00022448"/>
    </source>
</evidence>
<keyword evidence="4 6" id="KW-1133">Transmembrane helix</keyword>
<dbReference type="PANTHER" id="PTHR48041:SF139">
    <property type="entry name" value="PROTEIN SCARLET"/>
    <property type="match status" value="1"/>
</dbReference>
<evidence type="ECO:0000313" key="9">
    <source>
        <dbReference type="EMBL" id="CAH3167368.1"/>
    </source>
</evidence>
<evidence type="ECO:0000256" key="1">
    <source>
        <dbReference type="ARBA" id="ARBA00004141"/>
    </source>
</evidence>
<feature type="transmembrane region" description="Helical" evidence="6">
    <location>
        <begin position="351"/>
        <end position="370"/>
    </location>
</feature>
<dbReference type="Pfam" id="PF01061">
    <property type="entry name" value="ABC2_membrane"/>
    <property type="match status" value="1"/>
</dbReference>
<keyword evidence="10" id="KW-1185">Reference proteome</keyword>
<organism evidence="9 10">
    <name type="scientific">Pocillopora meandrina</name>
    <dbReference type="NCBI Taxonomy" id="46732"/>
    <lineage>
        <taxon>Eukaryota</taxon>
        <taxon>Metazoa</taxon>
        <taxon>Cnidaria</taxon>
        <taxon>Anthozoa</taxon>
        <taxon>Hexacorallia</taxon>
        <taxon>Scleractinia</taxon>
        <taxon>Astrocoeniina</taxon>
        <taxon>Pocilloporidae</taxon>
        <taxon>Pocillopora</taxon>
    </lineage>
</organism>
<feature type="domain" description="ABC transporter family G" evidence="8">
    <location>
        <begin position="1"/>
        <end position="48"/>
    </location>
</feature>
<evidence type="ECO:0000259" key="7">
    <source>
        <dbReference type="Pfam" id="PF01061"/>
    </source>
</evidence>
<proteinExistence type="predicted"/>
<keyword evidence="3 6" id="KW-0812">Transmembrane</keyword>
<accession>A0AAU9Y4T4</accession>
<feature type="transmembrane region" description="Helical" evidence="6">
    <location>
        <begin position="235"/>
        <end position="256"/>
    </location>
</feature>
<evidence type="ECO:0008006" key="11">
    <source>
        <dbReference type="Google" id="ProtNLM"/>
    </source>
</evidence>
<dbReference type="GO" id="GO:0140359">
    <property type="term" value="F:ABC-type transporter activity"/>
    <property type="evidence" value="ECO:0007669"/>
    <property type="project" value="InterPro"/>
</dbReference>
<feature type="transmembrane region" description="Helical" evidence="6">
    <location>
        <begin position="154"/>
        <end position="177"/>
    </location>
</feature>
<dbReference type="AlphaFoldDB" id="A0AAU9Y4T4"/>
<feature type="transmembrane region" description="Helical" evidence="6">
    <location>
        <begin position="291"/>
        <end position="311"/>
    </location>
</feature>
<dbReference type="GO" id="GO:0005886">
    <property type="term" value="C:plasma membrane"/>
    <property type="evidence" value="ECO:0007669"/>
    <property type="project" value="TreeGrafter"/>
</dbReference>
<evidence type="ECO:0000256" key="5">
    <source>
        <dbReference type="ARBA" id="ARBA00023136"/>
    </source>
</evidence>
<dbReference type="Pfam" id="PF19055">
    <property type="entry name" value="ABC2_membrane_7"/>
    <property type="match status" value="1"/>
</dbReference>
<evidence type="ECO:0000256" key="3">
    <source>
        <dbReference type="ARBA" id="ARBA00022692"/>
    </source>
</evidence>
<feature type="domain" description="ABC-2 type transporter transmembrane" evidence="7">
    <location>
        <begin position="103"/>
        <end position="314"/>
    </location>
</feature>
<dbReference type="InterPro" id="IPR013525">
    <property type="entry name" value="ABC2_TM"/>
</dbReference>
<gene>
    <name evidence="9" type="ORF">PMEA_00007040</name>
</gene>
<dbReference type="PANTHER" id="PTHR48041">
    <property type="entry name" value="ABC TRANSPORTER G FAMILY MEMBER 28"/>
    <property type="match status" value="1"/>
</dbReference>
<dbReference type="InterPro" id="IPR043926">
    <property type="entry name" value="ABCG_dom"/>
</dbReference>
<dbReference type="EMBL" id="CALNXJ010000154">
    <property type="protein sequence ID" value="CAH3167368.1"/>
    <property type="molecule type" value="Genomic_DNA"/>
</dbReference>
<comment type="caution">
    <text evidence="9">The sequence shown here is derived from an EMBL/GenBank/DDBJ whole genome shotgun (WGS) entry which is preliminary data.</text>
</comment>
<evidence type="ECO:0000256" key="4">
    <source>
        <dbReference type="ARBA" id="ARBA00022989"/>
    </source>
</evidence>
<dbReference type="Proteomes" id="UP001159428">
    <property type="component" value="Unassembled WGS sequence"/>
</dbReference>
<feature type="transmembrane region" description="Helical" evidence="6">
    <location>
        <begin position="121"/>
        <end position="142"/>
    </location>
</feature>
<reference evidence="9 10" key="1">
    <citation type="submission" date="2022-05" db="EMBL/GenBank/DDBJ databases">
        <authorList>
            <consortium name="Genoscope - CEA"/>
            <person name="William W."/>
        </authorList>
    </citation>
    <scope>NUCLEOTIDE SEQUENCE [LARGE SCALE GENOMIC DNA]</scope>
</reference>
<evidence type="ECO:0000259" key="8">
    <source>
        <dbReference type="Pfam" id="PF19055"/>
    </source>
</evidence>
<sequence>MFDSILLLAEGRTAYMGSRADVIQYFEGLGYPCPINFNPADHFIHTLAIVPGDEENCLTRVKVICDAYRENNTDSISSESLGKQDSFKDEVYTRSPYKASWCQQFRSVFWRSWLTNNRDVMIFRIRLYQSIFVGLLAGIIYFRTKINQSGIINIAGAIFFLITSTTFNNMGSVIFTFPQELSVFLREHHNGMYRSDVYFLCKTTAEAPLFLLNPLFLMAIAYWMIGLRQQILRFLYAYGILALISMVAVSYGYMISTLSPTVATASSISAPLLLPLLLLGGFYVKNTTVPVWLSWLHYLSWFSYGFEAMLVNQWNGYGDKICSGKNNTDCIGGEQVLHDLGLKKDNEVIDIYALLALTIGFRFIAYLFLLKKAYKKP</sequence>
<feature type="transmembrane region" description="Helical" evidence="6">
    <location>
        <begin position="262"/>
        <end position="284"/>
    </location>
</feature>